<dbReference type="RefSeq" id="YP_009033733.1">
    <property type="nucleotide sequence ID" value="NC_024168.1"/>
</dbReference>
<accession>A0A024B4I5</accession>
<sequence>MKNLIKTMLEIEWEIFISKYINENKNKFLQNHTSSYVLQVKPPSIYNYLLLAKIIDSICIKKNIQFALRKCVKIDLQTQYLKNTVKISEQYTSIFRHWLFKLFIPQLKDYIKRCTLNLYKPIFTNTIKRLKITHYRNNLLITSRDLLSLQACQYITHQWFSKMKINIKPYNFTIFHSIIKLNGQNFVFFNADYELRLLTYQYINNRYKIPQAEIHVFIKKILNKIFKQKYINNLKYIINRNKMKDLLQLIYILNQNIRHWNQYFYNNLCRNQYIDLNHILYKYLVRWGIYHNGKQGHKIIHNSYYYPDKI</sequence>
<keyword evidence="1" id="KW-0150">Chloroplast</keyword>
<reference evidence="1" key="1">
    <citation type="journal article" date="2014" name="Genome Biol. Evol.">
        <title>Analyses of charophyte chloroplast genomes help characterize the ancestral chloroplast genome of land plants.</title>
        <authorList>
            <person name="Civan P."/>
            <person name="Foster P.G."/>
            <person name="Embley M.T."/>
            <person name="Seneca A."/>
            <person name="Cox C.J."/>
        </authorList>
    </citation>
    <scope>NUCLEOTIDE SEQUENCE</scope>
</reference>
<dbReference type="EMBL" id="KJ461681">
    <property type="protein sequence ID" value="AHZ11116.1"/>
    <property type="molecule type" value="Genomic_DNA"/>
</dbReference>
<dbReference type="AlphaFoldDB" id="A0A024B4I5"/>
<name>A0A024B4I5_9VIRI</name>
<keyword evidence="1" id="KW-0695">RNA-directed DNA polymerase</keyword>
<evidence type="ECO:0000313" key="1">
    <source>
        <dbReference type="EMBL" id="AHZ11116.1"/>
    </source>
</evidence>
<dbReference type="GO" id="GO:0003964">
    <property type="term" value="F:RNA-directed DNA polymerase activity"/>
    <property type="evidence" value="ECO:0007669"/>
    <property type="project" value="UniProtKB-KW"/>
</dbReference>
<organism evidence="1">
    <name type="scientific">Roya anglica</name>
    <dbReference type="NCBI Taxonomy" id="43943"/>
    <lineage>
        <taxon>Eukaryota</taxon>
        <taxon>Viridiplantae</taxon>
        <taxon>Streptophyta</taxon>
        <taxon>Zygnematophyceae</taxon>
        <taxon>Zygnematophycidae</taxon>
        <taxon>Zygnematales</taxon>
        <taxon>Mesotaeniaceae</taxon>
        <taxon>Roya</taxon>
    </lineage>
</organism>
<keyword evidence="1" id="KW-0934">Plastid</keyword>
<proteinExistence type="predicted"/>
<keyword evidence="1" id="KW-0548">Nucleotidyltransferase</keyword>
<keyword evidence="1" id="KW-0808">Transferase</keyword>
<gene>
    <name evidence="1" type="primary">orf310</name>
</gene>
<geneLocation type="chloroplast" evidence="1"/>
<dbReference type="GeneID" id="19523940"/>
<protein>
    <submittedName>
        <fullName evidence="1">Putative reverse transcriptase protein</fullName>
    </submittedName>
</protein>